<evidence type="ECO:0000256" key="1">
    <source>
        <dbReference type="ARBA" id="ARBA00023002"/>
    </source>
</evidence>
<dbReference type="InterPro" id="IPR055170">
    <property type="entry name" value="GFO_IDH_MocA-like_dom"/>
</dbReference>
<accession>A0ABY5S1E5</accession>
<protein>
    <submittedName>
        <fullName evidence="4">Gfo/Idh/MocA family oxidoreductase</fullName>
    </submittedName>
</protein>
<keyword evidence="1" id="KW-0560">Oxidoreductase</keyword>
<evidence type="ECO:0000313" key="5">
    <source>
        <dbReference type="Proteomes" id="UP001057877"/>
    </source>
</evidence>
<dbReference type="EMBL" id="CP091430">
    <property type="protein sequence ID" value="UVI27677.1"/>
    <property type="molecule type" value="Genomic_DNA"/>
</dbReference>
<reference evidence="4" key="1">
    <citation type="submission" date="2022-01" db="EMBL/GenBank/DDBJ databases">
        <title>Paenibacillus spongiae sp. nov., isolated from marine sponge.</title>
        <authorList>
            <person name="Li Z."/>
            <person name="Zhang M."/>
        </authorList>
    </citation>
    <scope>NUCLEOTIDE SEQUENCE</scope>
    <source>
        <strain evidence="4">PHS-Z3</strain>
    </source>
</reference>
<dbReference type="Gene3D" id="3.40.50.720">
    <property type="entry name" value="NAD(P)-binding Rossmann-like Domain"/>
    <property type="match status" value="1"/>
</dbReference>
<sequence length="364" mass="39946">MKPVRFAILGFGNIAKTHMTALRALPIIKKTPVIPVLDTLVTRHPDIHAAQAEAIGFRRVTSSAQEAAADGLVDIFDICTPNANHYADVTEALRGSKAIYCEKPVTESYGKSRELVHTLNDKGSGTLEQLAFTFRYHPAVMRIKKWLEEGIIGDVLQCKVSYRRSGYLNPERPISWRLQSGMSGGGAISDLGVHVLDLIRHWFGELVDVRGRTNAYVKQRPDASGALIDIDVDDWAIMHYTTTSDVSGIVEVSRIALGSDAYDVQIVGTRGSITCDLESQLMPSVHVLKGGVPALPVPESLALLPDDKTTMGIAVDTHCAALNHFLWRYAGEDRWPGLAPSMADGVSVEYWIDRVLQENKGWTS</sequence>
<dbReference type="Pfam" id="PF22725">
    <property type="entry name" value="GFO_IDH_MocA_C3"/>
    <property type="match status" value="1"/>
</dbReference>
<dbReference type="InterPro" id="IPR000683">
    <property type="entry name" value="Gfo/Idh/MocA-like_OxRdtase_N"/>
</dbReference>
<feature type="domain" description="GFO/IDH/MocA-like oxidoreductase" evidence="3">
    <location>
        <begin position="141"/>
        <end position="273"/>
    </location>
</feature>
<dbReference type="PANTHER" id="PTHR43818">
    <property type="entry name" value="BCDNA.GH03377"/>
    <property type="match status" value="1"/>
</dbReference>
<dbReference type="PANTHER" id="PTHR43818:SF11">
    <property type="entry name" value="BCDNA.GH03377"/>
    <property type="match status" value="1"/>
</dbReference>
<gene>
    <name evidence="4" type="ORF">L1F29_19635</name>
</gene>
<dbReference type="Gene3D" id="3.30.360.10">
    <property type="entry name" value="Dihydrodipicolinate Reductase, domain 2"/>
    <property type="match status" value="1"/>
</dbReference>
<dbReference type="InterPro" id="IPR036291">
    <property type="entry name" value="NAD(P)-bd_dom_sf"/>
</dbReference>
<dbReference type="Proteomes" id="UP001057877">
    <property type="component" value="Chromosome"/>
</dbReference>
<evidence type="ECO:0000313" key="4">
    <source>
        <dbReference type="EMBL" id="UVI27677.1"/>
    </source>
</evidence>
<keyword evidence="5" id="KW-1185">Reference proteome</keyword>
<name>A0ABY5S1E5_9BACL</name>
<dbReference type="SUPFAM" id="SSF55347">
    <property type="entry name" value="Glyceraldehyde-3-phosphate dehydrogenase-like, C-terminal domain"/>
    <property type="match status" value="1"/>
</dbReference>
<dbReference type="InterPro" id="IPR050463">
    <property type="entry name" value="Gfo/Idh/MocA_oxidrdct_glycsds"/>
</dbReference>
<feature type="domain" description="Gfo/Idh/MocA-like oxidoreductase N-terminal" evidence="2">
    <location>
        <begin position="4"/>
        <end position="123"/>
    </location>
</feature>
<dbReference type="Pfam" id="PF01408">
    <property type="entry name" value="GFO_IDH_MocA"/>
    <property type="match status" value="1"/>
</dbReference>
<evidence type="ECO:0000259" key="3">
    <source>
        <dbReference type="Pfam" id="PF22725"/>
    </source>
</evidence>
<proteinExistence type="predicted"/>
<organism evidence="4 5">
    <name type="scientific">Paenibacillus spongiae</name>
    <dbReference type="NCBI Taxonomy" id="2909671"/>
    <lineage>
        <taxon>Bacteria</taxon>
        <taxon>Bacillati</taxon>
        <taxon>Bacillota</taxon>
        <taxon>Bacilli</taxon>
        <taxon>Bacillales</taxon>
        <taxon>Paenibacillaceae</taxon>
        <taxon>Paenibacillus</taxon>
    </lineage>
</organism>
<dbReference type="RefSeq" id="WP_258383767.1">
    <property type="nucleotide sequence ID" value="NZ_CP091430.1"/>
</dbReference>
<dbReference type="SUPFAM" id="SSF51735">
    <property type="entry name" value="NAD(P)-binding Rossmann-fold domains"/>
    <property type="match status" value="1"/>
</dbReference>
<evidence type="ECO:0000259" key="2">
    <source>
        <dbReference type="Pfam" id="PF01408"/>
    </source>
</evidence>